<name>A0ABU3UAJ8_9ACTN</name>
<feature type="coiled-coil region" evidence="1">
    <location>
        <begin position="1"/>
        <end position="28"/>
    </location>
</feature>
<dbReference type="Proteomes" id="UP001257627">
    <property type="component" value="Unassembled WGS sequence"/>
</dbReference>
<comment type="caution">
    <text evidence="2">The sequence shown here is derived from an EMBL/GenBank/DDBJ whole genome shotgun (WGS) entry which is preliminary data.</text>
</comment>
<evidence type="ECO:0000313" key="2">
    <source>
        <dbReference type="EMBL" id="MDU8990934.1"/>
    </source>
</evidence>
<sequence>MEDVDRRIRDLDSRLDDLQSEHESLSRKFGYTEDLDHELGSIRSDVRSCEGKLEELDGELSDRVGDTERTISRLVEQVRLLEGQLLASGGAQLADLDTFSKDQRALARSRERGRQARSLLLSDHDRTTYQIRLRHRRDTAGELRAHRTTVVDAVGTLLATRYGSRSRAEAATQLGQTIAGERGLCQGLDRESRLAEEAESALAADATTRAEKQSVIAAGAKAEQRLTLGLRSRLADAVRERALLPAWFVTVLGSAPPARSTQKWLETATEVLLYRLTYDITDQVVALGEKPSDTAQRRRAWYEKLRKDLQRW</sequence>
<keyword evidence="1" id="KW-0175">Coiled coil</keyword>
<keyword evidence="3" id="KW-1185">Reference proteome</keyword>
<accession>A0ABU3UAJ8</accession>
<gene>
    <name evidence="2" type="ORF">PU648_00440</name>
</gene>
<reference evidence="2 3" key="1">
    <citation type="submission" date="2023-02" db="EMBL/GenBank/DDBJ databases">
        <authorList>
            <person name="Maleckis M."/>
        </authorList>
    </citation>
    <scope>NUCLEOTIDE SEQUENCE [LARGE SCALE GENOMIC DNA]</scope>
    <source>
        <strain evidence="2 3">P8-A2</strain>
    </source>
</reference>
<evidence type="ECO:0000256" key="1">
    <source>
        <dbReference type="SAM" id="Coils"/>
    </source>
</evidence>
<organism evidence="2 3">
    <name type="scientific">Streptomyces mirabilis</name>
    <dbReference type="NCBI Taxonomy" id="68239"/>
    <lineage>
        <taxon>Bacteria</taxon>
        <taxon>Bacillati</taxon>
        <taxon>Actinomycetota</taxon>
        <taxon>Actinomycetes</taxon>
        <taxon>Kitasatosporales</taxon>
        <taxon>Streptomycetaceae</taxon>
        <taxon>Streptomyces</taxon>
    </lineage>
</organism>
<proteinExistence type="predicted"/>
<protein>
    <submittedName>
        <fullName evidence="2">Uncharacterized protein</fullName>
    </submittedName>
</protein>
<dbReference type="RefSeq" id="WP_240362505.1">
    <property type="nucleotide sequence ID" value="NZ_JARAKF010000001.1"/>
</dbReference>
<dbReference type="EMBL" id="JARAKF010000001">
    <property type="protein sequence ID" value="MDU8990934.1"/>
    <property type="molecule type" value="Genomic_DNA"/>
</dbReference>
<evidence type="ECO:0000313" key="3">
    <source>
        <dbReference type="Proteomes" id="UP001257627"/>
    </source>
</evidence>